<keyword evidence="2" id="KW-0812">Transmembrane</keyword>
<evidence type="ECO:0000256" key="1">
    <source>
        <dbReference type="SAM" id="MobiDB-lite"/>
    </source>
</evidence>
<feature type="transmembrane region" description="Helical" evidence="2">
    <location>
        <begin position="425"/>
        <end position="453"/>
    </location>
</feature>
<name>A0A0C2G0F5_9ACTN</name>
<comment type="caution">
    <text evidence="3">The sequence shown here is derived from an EMBL/GenBank/DDBJ whole genome shotgun (WGS) entry which is preliminary data.</text>
</comment>
<dbReference type="STRING" id="183763.LP52_23020"/>
<feature type="transmembrane region" description="Helical" evidence="2">
    <location>
        <begin position="529"/>
        <end position="547"/>
    </location>
</feature>
<feature type="compositionally biased region" description="Low complexity" evidence="1">
    <location>
        <begin position="9"/>
        <end position="21"/>
    </location>
</feature>
<feature type="transmembrane region" description="Helical" evidence="2">
    <location>
        <begin position="459"/>
        <end position="482"/>
    </location>
</feature>
<feature type="transmembrane region" description="Helical" evidence="2">
    <location>
        <begin position="88"/>
        <end position="108"/>
    </location>
</feature>
<dbReference type="Proteomes" id="UP000031675">
    <property type="component" value="Unassembled WGS sequence"/>
</dbReference>
<feature type="transmembrane region" description="Helical" evidence="2">
    <location>
        <begin position="47"/>
        <end position="68"/>
    </location>
</feature>
<evidence type="ECO:0000313" key="4">
    <source>
        <dbReference type="Proteomes" id="UP000031675"/>
    </source>
</evidence>
<dbReference type="AlphaFoldDB" id="A0A0C2G0F5"/>
<evidence type="ECO:0000313" key="3">
    <source>
        <dbReference type="EMBL" id="KIH96803.1"/>
    </source>
</evidence>
<organism evidence="3 4">
    <name type="scientific">Streptomonospora alba</name>
    <dbReference type="NCBI Taxonomy" id="183763"/>
    <lineage>
        <taxon>Bacteria</taxon>
        <taxon>Bacillati</taxon>
        <taxon>Actinomycetota</taxon>
        <taxon>Actinomycetes</taxon>
        <taxon>Streptosporangiales</taxon>
        <taxon>Nocardiopsidaceae</taxon>
        <taxon>Streptomonospora</taxon>
    </lineage>
</organism>
<evidence type="ECO:0000256" key="2">
    <source>
        <dbReference type="SAM" id="Phobius"/>
    </source>
</evidence>
<feature type="transmembrane region" description="Helical" evidence="2">
    <location>
        <begin position="214"/>
        <end position="244"/>
    </location>
</feature>
<sequence length="559" mass="58212">MTGPAVSRPTPAAATEEQAPARSRRTRAVLAQLRRHRNARLRERSGGIAYGVYLAGFGGSLIAVPLVTAVQETLNSDVVLPERAPDPAASLPFFLTAALLLALWSTVYDATVRGAVRIEPAVIDWVLTQPVDQSAVLRPALWRMVAARAAVGAAFGLAALIGLWQFAIPAPVDGAVMPLARAALGGALTGALSATLGAVATVRGQRPLAVLRPVCYLALLSLCGAGAHGWASPGAVFAPGLALWSGPWGWASQAFLPPTAGTAAPWPALLLLAALVAGTLAWSMRILPYVPRWQLKAHAAAAMGVRSGFWLVDPNLLHTTFAVSHVSSRYRIRLPPPRHPWLTVPWRDALNALRSPIPLLRACLLSTAAVLVVHAPIEPVSTVGLVLTAAVPALHYLAASQLLGAARAEVTDPRLARYFPYTPGVLGLLHGLVPTALLVAITALFGTAAAVAAGTDGHLAVRAVLLAPAAVAAALVSLYRGTLPLHLAVGYDTPFGNSAPMQILLWHTAGPASLVALAWPTVSGALTEPWTVALWLLAGTAALTWWAQRRAGNALTGAV</sequence>
<gene>
    <name evidence="3" type="ORF">LP52_23020</name>
</gene>
<feature type="transmembrane region" description="Helical" evidence="2">
    <location>
        <begin position="145"/>
        <end position="167"/>
    </location>
</feature>
<keyword evidence="4" id="KW-1185">Reference proteome</keyword>
<proteinExistence type="predicted"/>
<protein>
    <submittedName>
        <fullName evidence="3">Uncharacterized protein</fullName>
    </submittedName>
</protein>
<feature type="region of interest" description="Disordered" evidence="1">
    <location>
        <begin position="1"/>
        <end position="25"/>
    </location>
</feature>
<feature type="transmembrane region" description="Helical" evidence="2">
    <location>
        <begin position="264"/>
        <end position="287"/>
    </location>
</feature>
<feature type="transmembrane region" description="Helical" evidence="2">
    <location>
        <begin position="503"/>
        <end position="523"/>
    </location>
</feature>
<keyword evidence="2" id="KW-1133">Transmembrane helix</keyword>
<dbReference type="EMBL" id="JROO01000048">
    <property type="protein sequence ID" value="KIH96803.1"/>
    <property type="molecule type" value="Genomic_DNA"/>
</dbReference>
<accession>A0A0C2G0F5</accession>
<keyword evidence="2" id="KW-0472">Membrane</keyword>
<feature type="transmembrane region" description="Helical" evidence="2">
    <location>
        <begin position="179"/>
        <end position="202"/>
    </location>
</feature>
<reference evidence="4" key="1">
    <citation type="journal article" date="2015" name="Chem. Biol.">
        <title>Structure, bioactivity, and resistance mechanism of streptomonomicin, an unusual lasso Peptide from an understudied halophilic actinomycete.</title>
        <authorList>
            <person name="Metelev M."/>
            <person name="Tietz J.I."/>
            <person name="Melby J.O."/>
            <person name="Blair P.M."/>
            <person name="Zhu L."/>
            <person name="Livnat I."/>
            <person name="Severinov K."/>
            <person name="Mitchell D.A."/>
        </authorList>
    </citation>
    <scope>NUCLEOTIDE SEQUENCE [LARGE SCALE GENOMIC DNA]</scope>
    <source>
        <strain evidence="4">YIM 90003</strain>
    </source>
</reference>